<keyword evidence="2" id="KW-0472">Membrane</keyword>
<dbReference type="Proteomes" id="UP000654482">
    <property type="component" value="Unassembled WGS sequence"/>
</dbReference>
<dbReference type="Gene3D" id="3.30.1490.20">
    <property type="entry name" value="ATP-grasp fold, A domain"/>
    <property type="match status" value="1"/>
</dbReference>
<dbReference type="InterPro" id="IPR036873">
    <property type="entry name" value="Rhodanese-like_dom_sf"/>
</dbReference>
<dbReference type="GO" id="GO:0016020">
    <property type="term" value="C:membrane"/>
    <property type="evidence" value="ECO:0007669"/>
    <property type="project" value="UniProtKB-SubCell"/>
</dbReference>
<dbReference type="RefSeq" id="WP_194031954.1">
    <property type="nucleotide sequence ID" value="NZ_JADEWZ010000064.1"/>
</dbReference>
<dbReference type="PANTHER" id="PTHR43615:SF1">
    <property type="entry name" value="PPDK_N DOMAIN-CONTAINING PROTEIN"/>
    <property type="match status" value="1"/>
</dbReference>
<dbReference type="Gene3D" id="3.50.30.10">
    <property type="entry name" value="Phosphohistidine domain"/>
    <property type="match status" value="1"/>
</dbReference>
<dbReference type="SMART" id="SM00450">
    <property type="entry name" value="RHOD"/>
    <property type="match status" value="2"/>
</dbReference>
<dbReference type="Pfam" id="PF00391">
    <property type="entry name" value="PEP-utilizers"/>
    <property type="match status" value="1"/>
</dbReference>
<comment type="subcellular location">
    <subcellularLocation>
        <location evidence="1">Membrane</location>
        <topology evidence="1">Multi-pass membrane protein</topology>
    </subcellularLocation>
</comment>
<dbReference type="SUPFAM" id="SSF56059">
    <property type="entry name" value="Glutathione synthetase ATP-binding domain-like"/>
    <property type="match status" value="1"/>
</dbReference>
<organism evidence="4 5">
    <name type="scientific">Lusitaniella coriacea LEGE 07157</name>
    <dbReference type="NCBI Taxonomy" id="945747"/>
    <lineage>
        <taxon>Bacteria</taxon>
        <taxon>Bacillati</taxon>
        <taxon>Cyanobacteriota</taxon>
        <taxon>Cyanophyceae</taxon>
        <taxon>Spirulinales</taxon>
        <taxon>Lusitaniellaceae</taxon>
        <taxon>Lusitaniella</taxon>
    </lineage>
</organism>
<keyword evidence="5" id="KW-1185">Reference proteome</keyword>
<evidence type="ECO:0000313" key="4">
    <source>
        <dbReference type="EMBL" id="MBE9118858.1"/>
    </source>
</evidence>
<dbReference type="SUPFAM" id="SSF52821">
    <property type="entry name" value="Rhodanese/Cell cycle control phosphatase"/>
    <property type="match status" value="2"/>
</dbReference>
<dbReference type="InterPro" id="IPR001763">
    <property type="entry name" value="Rhodanese-like_dom"/>
</dbReference>
<dbReference type="GO" id="GO:0016301">
    <property type="term" value="F:kinase activity"/>
    <property type="evidence" value="ECO:0007669"/>
    <property type="project" value="InterPro"/>
</dbReference>
<dbReference type="PROSITE" id="PS50206">
    <property type="entry name" value="RHODANESE_3"/>
    <property type="match status" value="2"/>
</dbReference>
<feature type="domain" description="Rhodanese" evidence="3">
    <location>
        <begin position="279"/>
        <end position="364"/>
    </location>
</feature>
<accession>A0A8J7IXM0</accession>
<dbReference type="Pfam" id="PF01326">
    <property type="entry name" value="PPDK_N"/>
    <property type="match status" value="2"/>
</dbReference>
<keyword evidence="2" id="KW-1133">Transmembrane helix</keyword>
<dbReference type="InterPro" id="IPR036637">
    <property type="entry name" value="Phosphohistidine_dom_sf"/>
</dbReference>
<dbReference type="InterPro" id="IPR002192">
    <property type="entry name" value="PPDK_AMP/ATP-bd"/>
</dbReference>
<dbReference type="InterPro" id="IPR051549">
    <property type="entry name" value="PEP_Utilizing_Enz"/>
</dbReference>
<feature type="transmembrane region" description="Helical" evidence="2">
    <location>
        <begin position="35"/>
        <end position="56"/>
    </location>
</feature>
<dbReference type="GO" id="GO:0005524">
    <property type="term" value="F:ATP binding"/>
    <property type="evidence" value="ECO:0007669"/>
    <property type="project" value="InterPro"/>
</dbReference>
<proteinExistence type="inferred from homology"/>
<feature type="domain" description="Rhodanese" evidence="3">
    <location>
        <begin position="159"/>
        <end position="247"/>
    </location>
</feature>
<feature type="transmembrane region" description="Helical" evidence="2">
    <location>
        <begin position="77"/>
        <end position="98"/>
    </location>
</feature>
<protein>
    <submittedName>
        <fullName evidence="4">YidC/Oxa1 family membrane protein insertase</fullName>
    </submittedName>
</protein>
<gene>
    <name evidence="4" type="ORF">IQ249_23495</name>
</gene>
<evidence type="ECO:0000256" key="2">
    <source>
        <dbReference type="SAM" id="Phobius"/>
    </source>
</evidence>
<keyword evidence="1 2" id="KW-0812">Transmembrane</keyword>
<name>A0A8J7IXM0_9CYAN</name>
<reference evidence="4" key="1">
    <citation type="submission" date="2020-10" db="EMBL/GenBank/DDBJ databases">
        <authorList>
            <person name="Castelo-Branco R."/>
            <person name="Eusebio N."/>
            <person name="Adriana R."/>
            <person name="Vieira A."/>
            <person name="Brugerolle De Fraissinette N."/>
            <person name="Rezende De Castro R."/>
            <person name="Schneider M.P."/>
            <person name="Vasconcelos V."/>
            <person name="Leao P.N."/>
        </authorList>
    </citation>
    <scope>NUCLEOTIDE SEQUENCE</scope>
    <source>
        <strain evidence="4">LEGE 07157</strain>
    </source>
</reference>
<feature type="transmembrane region" description="Helical" evidence="2">
    <location>
        <begin position="515"/>
        <end position="532"/>
    </location>
</feature>
<feature type="transmembrane region" description="Helical" evidence="2">
    <location>
        <begin position="403"/>
        <end position="426"/>
    </location>
</feature>
<dbReference type="Pfam" id="PF00581">
    <property type="entry name" value="Rhodanese"/>
    <property type="match status" value="2"/>
</dbReference>
<evidence type="ECO:0000256" key="1">
    <source>
        <dbReference type="RuleBase" id="RU003945"/>
    </source>
</evidence>
<sequence length="1353" mass="151667">MKKKILFCTFFAIGFNLIFIAPALAIPSPDVVVGLFASVSQIFVLLTAVLGGVGLAKGRSLGKAARQSKKANSLQKGFFYAVLILLLLSAGFNILQYAHRVDARNTRLQANLTRSSVEQGERVGDTSLKTLSFSEQLDHPRGISTQKLAQKLAQREKSKGSEFNLIDVREPEEVETAWLEGAEYIPYPSVLRNSSRAVQKGEETILLCHSGNRSSELCNKLAKRGIPCKFVIGGTEKWLSENRPIETPKGQSVKELRDIPNYRNKNVLLDTPKVRQLVDKENALFIDVRYPGDFELGHLPNAVNIPLRKLTQEEWLARIKALPKNRPAIAACYDRRSCFYSTILGLRLHREGYDFRGRYTVPHEYIAPKAGKAHVAQWSNNRTLLGMASYPLQSLLRGLERHVGHLALAILLLVILLRLVTFPLTIKGERDRVVLKHLSEEIRQLKEKHANNPSRASRAILSLYRKHRLTPSFNLIGTLIQVTILLLAFRAITRVAQNSQDGLFWMPQLSAPDPLLLLPLVVGVLTILQLYLNAQKPLKKLQSFYYFLGGSLLFFITFRLPAAANLYLVLSLGLLLVQNQIFQYILKRHNSSQSNVSTRPIPPTDVVPLQLSHRVPGAGTKAVRLAQLMEAGLPVPDGFVITYTLLARSKSKLKLSAEDWQQLDRHWRKLNATKVAVRSSGASEDGVEQSYAGMFESVLNVTWENFHYALEEVYLSRKSDRVNSYNNDSSASRGGILVQEMVDAEFAGVLFTQHPAEPSSLLVEVISGLAENLVSGKVTPKAYRFGRLSAQSLDAEAPPIDLAPLIALGQQVEELFGSPQDIEWAYRQGQFFLLQARNITAPLAGVEGKTDRETLFEQEKQRLLHIAADAQPGEILFAQNELSELLPQPTPLSLSFMESLWQAGGTTEIACDLLGLPYDVEEKAPTFVTSVFGRLYVNRLEEQRRMSRSAGAIASFRLIRTADRLEADYRQDFLPDFLHQIRLHEALDFSQFSTHELFDLFEKWRQNFTQNTYVQAHLINIAADFSLKLAERELKRHKLNPATYLSQIPETVVHQALSLLPEIRAGKRPVSDFLAQFGHRSSYDFELAQPRYNEDPQLVEQLLSTAALPSLKTHAAVPPLPPSKVLGVALKRAQRFQSLKEEAKHHALREFALLRRLLVELDRRLELGNGIFYYSLDELSQLRDRADLQKTVERKARYDAMAKLFKKLRLPSQITLRQLESLSLNSDRALKVSDRSGEGLHGTLVAGQAPVEGRAQVILDVEEIHNFQPGNILVTRFTHPSWTPIFPLATAAVAEVGGWLSHAAIVAREYNVPTIVGVRGAIDEIETGDWLKLYPDGRIEQVRASDSATCRSA</sequence>
<comment type="caution">
    <text evidence="4">The sequence shown here is derived from an EMBL/GenBank/DDBJ whole genome shotgun (WGS) entry which is preliminary data.</text>
</comment>
<dbReference type="Pfam" id="PF02096">
    <property type="entry name" value="60KD_IMP"/>
    <property type="match status" value="1"/>
</dbReference>
<feature type="transmembrane region" description="Helical" evidence="2">
    <location>
        <begin position="473"/>
        <end position="495"/>
    </location>
</feature>
<dbReference type="PANTHER" id="PTHR43615">
    <property type="entry name" value="PHOSPHOENOLPYRUVATE SYNTHASE-RELATED"/>
    <property type="match status" value="1"/>
</dbReference>
<comment type="similarity">
    <text evidence="1">Belongs to the OXA1/ALB3/YidC family.</text>
</comment>
<dbReference type="EMBL" id="JADEWZ010000064">
    <property type="protein sequence ID" value="MBE9118858.1"/>
    <property type="molecule type" value="Genomic_DNA"/>
</dbReference>
<dbReference type="InterPro" id="IPR028055">
    <property type="entry name" value="YidC/Oxa/ALB_C"/>
</dbReference>
<feature type="transmembrane region" description="Helical" evidence="2">
    <location>
        <begin position="544"/>
        <end position="560"/>
    </location>
</feature>
<evidence type="ECO:0000259" key="3">
    <source>
        <dbReference type="PROSITE" id="PS50206"/>
    </source>
</evidence>
<evidence type="ECO:0000313" key="5">
    <source>
        <dbReference type="Proteomes" id="UP000654482"/>
    </source>
</evidence>
<dbReference type="CDD" id="cd00158">
    <property type="entry name" value="RHOD"/>
    <property type="match status" value="2"/>
</dbReference>
<dbReference type="Gene3D" id="3.30.470.20">
    <property type="entry name" value="ATP-grasp fold, B domain"/>
    <property type="match status" value="1"/>
</dbReference>
<dbReference type="Gene3D" id="3.40.250.10">
    <property type="entry name" value="Rhodanese-like domain"/>
    <property type="match status" value="2"/>
</dbReference>
<dbReference type="InterPro" id="IPR008279">
    <property type="entry name" value="PEP-util_enz_mobile_dom"/>
</dbReference>
<dbReference type="InterPro" id="IPR013815">
    <property type="entry name" value="ATP_grasp_subdomain_1"/>
</dbReference>
<dbReference type="SUPFAM" id="SSF52009">
    <property type="entry name" value="Phosphohistidine domain"/>
    <property type="match status" value="1"/>
</dbReference>